<reference evidence="9 10" key="1">
    <citation type="submission" date="2021-03" db="EMBL/GenBank/DDBJ databases">
        <title>Whole genome sequence of Metabacillus bambusae BG109.</title>
        <authorList>
            <person name="Jeong J.W."/>
        </authorList>
    </citation>
    <scope>NUCLEOTIDE SEQUENCE [LARGE SCALE GENOMIC DNA]</scope>
    <source>
        <strain evidence="9 10">BG109</strain>
    </source>
</reference>
<dbReference type="Proteomes" id="UP000663981">
    <property type="component" value="Unassembled WGS sequence"/>
</dbReference>
<gene>
    <name evidence="9" type="ORF">I7822_25910</name>
</gene>
<dbReference type="PANTHER" id="PTHR30417:SF1">
    <property type="entry name" value="N-ACETYLMURAMOYL-L-ALANINE AMIDASE AMID"/>
    <property type="match status" value="1"/>
</dbReference>
<evidence type="ECO:0000256" key="4">
    <source>
        <dbReference type="ARBA" id="ARBA00022801"/>
    </source>
</evidence>
<evidence type="ECO:0000259" key="8">
    <source>
        <dbReference type="SMART" id="SM00644"/>
    </source>
</evidence>
<dbReference type="Gene3D" id="3.40.80.10">
    <property type="entry name" value="Peptidoglycan recognition protein-like"/>
    <property type="match status" value="1"/>
</dbReference>
<protein>
    <recommendedName>
        <fullName evidence="3">N-acetylmuramoyl-L-alanine amidase</fullName>
        <ecNumber evidence="3">3.5.1.28</ecNumber>
    </recommendedName>
    <alternativeName>
        <fullName evidence="7">Autolysin</fullName>
    </alternativeName>
    <alternativeName>
        <fullName evidence="6">Cell wall hydrolase</fullName>
    </alternativeName>
</protein>
<dbReference type="InterPro" id="IPR002502">
    <property type="entry name" value="Amidase_domain"/>
</dbReference>
<sequence>MAISNKYQIEQRFISYGDARSGEKLICPKFVVSHETANNTADADDHYKYFDGQQPNASAHTFIDDTKILEIIPLDEKAWHNRYGNPEDNRMFGEDANDAAIGVELCRTGDFKKAYDRYVWYHAYLCRKFELDVFKRIVAHKTLDPRRRSDPESWLKPNGVTWSKFINDVKAYYDAWDGEETTVKVEAPEQKVKAVVVSNPERALRKGDNGTPVTNLQKKLIAAGFKLPKYGADGDYGYETVSAVKVFQKAVGITVDGIAGPVTFSKLETYKKPKNKSKSIVAYPGHLIKKGSRGKDVERVQRAVSVSPDGVFGTKTEVAVKAYQKRHGLKVDGLVGRETWNKLF</sequence>
<dbReference type="EC" id="3.5.1.28" evidence="3"/>
<dbReference type="PANTHER" id="PTHR30417">
    <property type="entry name" value="N-ACETYLMURAMOYL-L-ALANINE AMIDASE AMID"/>
    <property type="match status" value="1"/>
</dbReference>
<organism evidence="9 10">
    <name type="scientific">Metabacillus bambusae</name>
    <dbReference type="NCBI Taxonomy" id="2795218"/>
    <lineage>
        <taxon>Bacteria</taxon>
        <taxon>Bacillati</taxon>
        <taxon>Bacillota</taxon>
        <taxon>Bacilli</taxon>
        <taxon>Bacillales</taxon>
        <taxon>Bacillaceae</taxon>
        <taxon>Metabacillus</taxon>
    </lineage>
</organism>
<comment type="catalytic activity">
    <reaction evidence="1">
        <text>Hydrolyzes the link between N-acetylmuramoyl residues and L-amino acid residues in certain cell-wall glycopeptides.</text>
        <dbReference type="EC" id="3.5.1.28"/>
    </reaction>
</comment>
<evidence type="ECO:0000313" key="10">
    <source>
        <dbReference type="Proteomes" id="UP000663981"/>
    </source>
</evidence>
<keyword evidence="5" id="KW-0961">Cell wall biogenesis/degradation</keyword>
<name>A0ABS3NAJ2_9BACI</name>
<dbReference type="Pfam" id="PF01471">
    <property type="entry name" value="PG_binding_1"/>
    <property type="match status" value="2"/>
</dbReference>
<feature type="domain" description="N-acetylmuramoyl-L-alanine amidase" evidence="8">
    <location>
        <begin position="16"/>
        <end position="152"/>
    </location>
</feature>
<dbReference type="SUPFAM" id="SSF55846">
    <property type="entry name" value="N-acetylmuramoyl-L-alanine amidase-like"/>
    <property type="match status" value="1"/>
</dbReference>
<comment type="caution">
    <text evidence="9">The sequence shown here is derived from an EMBL/GenBank/DDBJ whole genome shotgun (WGS) entry which is preliminary data.</text>
</comment>
<dbReference type="Gene3D" id="1.10.101.10">
    <property type="entry name" value="PGBD-like superfamily/PGBD"/>
    <property type="match status" value="2"/>
</dbReference>
<evidence type="ECO:0000313" key="9">
    <source>
        <dbReference type="EMBL" id="MBO1515065.1"/>
    </source>
</evidence>
<dbReference type="InterPro" id="IPR036366">
    <property type="entry name" value="PGBDSf"/>
</dbReference>
<evidence type="ECO:0000256" key="3">
    <source>
        <dbReference type="ARBA" id="ARBA00011901"/>
    </source>
</evidence>
<dbReference type="SUPFAM" id="SSF47090">
    <property type="entry name" value="PGBD-like"/>
    <property type="match status" value="2"/>
</dbReference>
<evidence type="ECO:0000256" key="1">
    <source>
        <dbReference type="ARBA" id="ARBA00001561"/>
    </source>
</evidence>
<evidence type="ECO:0000256" key="2">
    <source>
        <dbReference type="ARBA" id="ARBA00007553"/>
    </source>
</evidence>
<comment type="similarity">
    <text evidence="2">Belongs to the N-acetylmuramoyl-L-alanine amidase 2 family.</text>
</comment>
<evidence type="ECO:0000256" key="7">
    <source>
        <dbReference type="ARBA" id="ARBA00032390"/>
    </source>
</evidence>
<keyword evidence="10" id="KW-1185">Reference proteome</keyword>
<dbReference type="InterPro" id="IPR036505">
    <property type="entry name" value="Amidase/PGRP_sf"/>
</dbReference>
<accession>A0ABS3NAJ2</accession>
<proteinExistence type="inferred from homology"/>
<dbReference type="CDD" id="cd06583">
    <property type="entry name" value="PGRP"/>
    <property type="match status" value="1"/>
</dbReference>
<dbReference type="Pfam" id="PF01510">
    <property type="entry name" value="Amidase_2"/>
    <property type="match status" value="1"/>
</dbReference>
<dbReference type="InterPro" id="IPR036365">
    <property type="entry name" value="PGBD-like_sf"/>
</dbReference>
<evidence type="ECO:0000256" key="5">
    <source>
        <dbReference type="ARBA" id="ARBA00023316"/>
    </source>
</evidence>
<dbReference type="InterPro" id="IPR002477">
    <property type="entry name" value="Peptidoglycan-bd-like"/>
</dbReference>
<dbReference type="InterPro" id="IPR051206">
    <property type="entry name" value="NAMLAA_amidase_2"/>
</dbReference>
<dbReference type="EMBL" id="JAGDEL010000030">
    <property type="protein sequence ID" value="MBO1515065.1"/>
    <property type="molecule type" value="Genomic_DNA"/>
</dbReference>
<evidence type="ECO:0000256" key="6">
    <source>
        <dbReference type="ARBA" id="ARBA00030881"/>
    </source>
</evidence>
<dbReference type="SMART" id="SM00644">
    <property type="entry name" value="Ami_2"/>
    <property type="match status" value="1"/>
</dbReference>
<keyword evidence="4" id="KW-0378">Hydrolase</keyword>